<comment type="caution">
    <text evidence="1">The sequence shown here is derived from an EMBL/GenBank/DDBJ whole genome shotgun (WGS) entry which is preliminary data.</text>
</comment>
<evidence type="ECO:0000313" key="1">
    <source>
        <dbReference type="EMBL" id="GHH02107.1"/>
    </source>
</evidence>
<dbReference type="Proteomes" id="UP000611500">
    <property type="component" value="Unassembled WGS sequence"/>
</dbReference>
<sequence length="191" mass="21660">MKVMFGGFQWYGSPVAPGLPQSNLLNGEMFYSAGDFLDTLREMQIYCIRHPNDHGLDHALIYVFDGRDERPKFHHYLWKPHMGATMERVDYGQAVPDDFYARHAFEALMSQRKPVKVSTVVNAALKRVRGDMGADGTDDAHRAALRSAVAAFINTNPLVHSQRVDSLKNPHGGYTMVEHLGIYDKEPKWLK</sequence>
<evidence type="ECO:0000313" key="2">
    <source>
        <dbReference type="Proteomes" id="UP000611500"/>
    </source>
</evidence>
<reference evidence="1" key="1">
    <citation type="journal article" date="2014" name="Int. J. Syst. Evol. Microbiol.">
        <title>Complete genome sequence of Corynebacterium casei LMG S-19264T (=DSM 44701T), isolated from a smear-ripened cheese.</title>
        <authorList>
            <consortium name="US DOE Joint Genome Institute (JGI-PGF)"/>
            <person name="Walter F."/>
            <person name="Albersmeier A."/>
            <person name="Kalinowski J."/>
            <person name="Ruckert C."/>
        </authorList>
    </citation>
    <scope>NUCLEOTIDE SEQUENCE</scope>
    <source>
        <strain evidence="1">CGMCC 1.7081</strain>
    </source>
</reference>
<reference evidence="1" key="2">
    <citation type="submission" date="2020-09" db="EMBL/GenBank/DDBJ databases">
        <authorList>
            <person name="Sun Q."/>
            <person name="Zhou Y."/>
        </authorList>
    </citation>
    <scope>NUCLEOTIDE SEQUENCE</scope>
    <source>
        <strain evidence="1">CGMCC 1.7081</strain>
    </source>
</reference>
<protein>
    <submittedName>
        <fullName evidence="1">Uncharacterized protein</fullName>
    </submittedName>
</protein>
<proteinExistence type="predicted"/>
<dbReference type="EMBL" id="BNAP01000031">
    <property type="protein sequence ID" value="GHH02107.1"/>
    <property type="molecule type" value="Genomic_DNA"/>
</dbReference>
<keyword evidence="2" id="KW-1185">Reference proteome</keyword>
<name>A0A8J3HCK0_9RHOB</name>
<organism evidence="1 2">
    <name type="scientific">Pseudodonghicola xiamenensis</name>
    <dbReference type="NCBI Taxonomy" id="337702"/>
    <lineage>
        <taxon>Bacteria</taxon>
        <taxon>Pseudomonadati</taxon>
        <taxon>Pseudomonadota</taxon>
        <taxon>Alphaproteobacteria</taxon>
        <taxon>Rhodobacterales</taxon>
        <taxon>Paracoccaceae</taxon>
        <taxon>Pseudodonghicola</taxon>
    </lineage>
</organism>
<gene>
    <name evidence="1" type="ORF">GCM10010961_39800</name>
</gene>
<accession>A0A8J3HCK0</accession>
<dbReference type="AlphaFoldDB" id="A0A8J3HCK0"/>